<sequence>MASYADKVESCVDFTTEDEIKVFLTQASEKEFRQQFPGYKDSRENFDYSLHAKEGFEKQLNLKPQAYDEYTIRECRRSYKIALSQQHKKWAEAREDIQGEMKNCYRCMLIQQGTLFIPDNSIHPCGISAPKDGVIKEDQMYGDASIEQPTDQAYQLTLSASTSLSSTVTEIAVCHDDPFPKIIEEHRLTTQRKLIPVNPNHICRRFNKKMARKTANLELLSEGSTEAEHKLIYAPIAFGKTSLQHAAMRRGVSILDTDDTPGTTDSILDIMIGQTTVLTNRLDLAKQTSKSVIFFTTSSWEKLKERVNIQGISDDDWKIWWESIEEEAKRGLKCVSDTKFMTDWFKWQDTPPEVLTAWRKAESTAL</sequence>
<accession>A0A1B6L796</accession>
<proteinExistence type="predicted"/>
<dbReference type="EMBL" id="GEBQ01020613">
    <property type="protein sequence ID" value="JAT19364.1"/>
    <property type="molecule type" value="Transcribed_RNA"/>
</dbReference>
<evidence type="ECO:0000313" key="1">
    <source>
        <dbReference type="EMBL" id="JAT19364.1"/>
    </source>
</evidence>
<name>A0A1B6L796_9HEMI</name>
<organism evidence="1">
    <name type="scientific">Graphocephala atropunctata</name>
    <dbReference type="NCBI Taxonomy" id="36148"/>
    <lineage>
        <taxon>Eukaryota</taxon>
        <taxon>Metazoa</taxon>
        <taxon>Ecdysozoa</taxon>
        <taxon>Arthropoda</taxon>
        <taxon>Hexapoda</taxon>
        <taxon>Insecta</taxon>
        <taxon>Pterygota</taxon>
        <taxon>Neoptera</taxon>
        <taxon>Paraneoptera</taxon>
        <taxon>Hemiptera</taxon>
        <taxon>Auchenorrhyncha</taxon>
        <taxon>Membracoidea</taxon>
        <taxon>Cicadellidae</taxon>
        <taxon>Cicadellinae</taxon>
        <taxon>Cicadellini</taxon>
        <taxon>Graphocephala</taxon>
    </lineage>
</organism>
<reference evidence="1" key="1">
    <citation type="submission" date="2015-11" db="EMBL/GenBank/DDBJ databases">
        <title>De novo transcriptome assembly of four potential Pierce s Disease insect vectors from Arizona vineyards.</title>
        <authorList>
            <person name="Tassone E.E."/>
        </authorList>
    </citation>
    <scope>NUCLEOTIDE SEQUENCE</scope>
</reference>
<dbReference type="AlphaFoldDB" id="A0A1B6L796"/>
<protein>
    <submittedName>
        <fullName evidence="1">Uncharacterized protein</fullName>
    </submittedName>
</protein>
<gene>
    <name evidence="1" type="ORF">g.45397</name>
</gene>